<protein>
    <submittedName>
        <fullName evidence="3">Uncharacterized protein</fullName>
    </submittedName>
</protein>
<organism evidence="3 4">
    <name type="scientific">Mycena sanguinolenta</name>
    <dbReference type="NCBI Taxonomy" id="230812"/>
    <lineage>
        <taxon>Eukaryota</taxon>
        <taxon>Fungi</taxon>
        <taxon>Dikarya</taxon>
        <taxon>Basidiomycota</taxon>
        <taxon>Agaricomycotina</taxon>
        <taxon>Agaricomycetes</taxon>
        <taxon>Agaricomycetidae</taxon>
        <taxon>Agaricales</taxon>
        <taxon>Marasmiineae</taxon>
        <taxon>Mycenaceae</taxon>
        <taxon>Mycena</taxon>
    </lineage>
</organism>
<keyword evidence="2" id="KW-0472">Membrane</keyword>
<gene>
    <name evidence="3" type="ORF">MSAN_02450700</name>
</gene>
<evidence type="ECO:0000256" key="1">
    <source>
        <dbReference type="SAM" id="MobiDB-lite"/>
    </source>
</evidence>
<dbReference type="EMBL" id="JACAZH010000066">
    <property type="protein sequence ID" value="KAF7330655.1"/>
    <property type="molecule type" value="Genomic_DNA"/>
</dbReference>
<keyword evidence="2" id="KW-0812">Transmembrane</keyword>
<keyword evidence="4" id="KW-1185">Reference proteome</keyword>
<name>A0A8H7CAW9_9AGAR</name>
<keyword evidence="2" id="KW-1133">Transmembrane helix</keyword>
<feature type="transmembrane region" description="Helical" evidence="2">
    <location>
        <begin position="338"/>
        <end position="357"/>
    </location>
</feature>
<dbReference type="OrthoDB" id="3063557at2759"/>
<proteinExistence type="predicted"/>
<reference evidence="3" key="1">
    <citation type="submission" date="2020-05" db="EMBL/GenBank/DDBJ databases">
        <title>Mycena genomes resolve the evolution of fungal bioluminescence.</title>
        <authorList>
            <person name="Tsai I.J."/>
        </authorList>
    </citation>
    <scope>NUCLEOTIDE SEQUENCE</scope>
    <source>
        <strain evidence="3">160909Yilan</strain>
    </source>
</reference>
<dbReference type="AlphaFoldDB" id="A0A8H7CAW9"/>
<dbReference type="Proteomes" id="UP000623467">
    <property type="component" value="Unassembled WGS sequence"/>
</dbReference>
<feature type="region of interest" description="Disordered" evidence="1">
    <location>
        <begin position="271"/>
        <end position="291"/>
    </location>
</feature>
<evidence type="ECO:0000256" key="2">
    <source>
        <dbReference type="SAM" id="Phobius"/>
    </source>
</evidence>
<feature type="transmembrane region" description="Helical" evidence="2">
    <location>
        <begin position="72"/>
        <end position="93"/>
    </location>
</feature>
<comment type="caution">
    <text evidence="3">The sequence shown here is derived from an EMBL/GenBank/DDBJ whole genome shotgun (WGS) entry which is preliminary data.</text>
</comment>
<evidence type="ECO:0000313" key="3">
    <source>
        <dbReference type="EMBL" id="KAF7330655.1"/>
    </source>
</evidence>
<evidence type="ECO:0000313" key="4">
    <source>
        <dbReference type="Proteomes" id="UP000623467"/>
    </source>
</evidence>
<sequence>MQKRHGGRILPNICPCGKCHRFYNKLFNLPPVIRILFKFAPLQVQMAYTPCSSMMNSYRSNNMRSALDIPPCLMIFIYACCSIDFIAVHGYIYSSFSQLLHPLECTSWIRCSTGRLCTELAPSKESVWLHKWQHIPELPGIHTWDLPHAKSTSMAVESLAIEQYHHICEMNLARHRHLHISGSALAAKLGSVFCCSSKDLLENSVEIASFFNLDAHPGRWSVPDGVGEFMNEGWTRFRSSDVYNTTIALVSILSLDLDPWLMDGEGYDVDPDSGTADASDDELEHSPTSDVDVDGGALATEVNHDIFGKDCATSECVEILPADVVCDGMASLSAMFKFLINLQFVLFLFLGFSSLYAHI</sequence>
<accession>A0A8H7CAW9</accession>